<gene>
    <name evidence="9" type="primary">rnj</name>
    <name evidence="14" type="ORF">HELGO_WM5938</name>
</gene>
<feature type="active site" description="Proton donor" evidence="10">
    <location>
        <position position="239"/>
    </location>
</feature>
<dbReference type="EC" id="3.1.-.-" evidence="9"/>
<keyword evidence="3 12" id="KW-0479">Metal-binding</keyword>
<dbReference type="InterPro" id="IPR042173">
    <property type="entry name" value="RNase_J_2"/>
</dbReference>
<feature type="domain" description="Metallo-beta-lactamase" evidence="13">
    <location>
        <begin position="63"/>
        <end position="259"/>
    </location>
</feature>
<dbReference type="HAMAP" id="MF_01491">
    <property type="entry name" value="RNase_J_bact"/>
    <property type="match status" value="1"/>
</dbReference>
<keyword evidence="6 12" id="KW-0862">Zinc</keyword>
<dbReference type="GO" id="GO:0008270">
    <property type="term" value="F:zinc ion binding"/>
    <property type="evidence" value="ECO:0007669"/>
    <property type="project" value="InterPro"/>
</dbReference>
<dbReference type="GO" id="GO:0004521">
    <property type="term" value="F:RNA endonuclease activity"/>
    <property type="evidence" value="ECO:0007669"/>
    <property type="project" value="UniProtKB-UniRule"/>
</dbReference>
<keyword evidence="8 9" id="KW-0694">RNA-binding</keyword>
<comment type="subunit">
    <text evidence="9">Homodimer, may be a subunit of the RNA degradosome.</text>
</comment>
<feature type="binding site" evidence="12">
    <location>
        <position position="91"/>
    </location>
    <ligand>
        <name>Ca(2+)</name>
        <dbReference type="ChEBI" id="CHEBI:29108"/>
    </ligand>
</feature>
<dbReference type="PANTHER" id="PTHR43694:SF1">
    <property type="entry name" value="RIBONUCLEASE J"/>
    <property type="match status" value="1"/>
</dbReference>
<dbReference type="Gene3D" id="3.60.15.10">
    <property type="entry name" value="Ribonuclease Z/Hydroxyacylglutathione hydrolase-like"/>
    <property type="match status" value="1"/>
</dbReference>
<comment type="cofactor">
    <cofactor evidence="12">
        <name>Ca(2+)</name>
        <dbReference type="ChEBI" id="CHEBI:29108"/>
    </cofactor>
    <text evidence="12">Binds 1 Ca(2+) cation per subunit. Seen in 1 crystal structure, it is not clear if it is physiologically important.</text>
</comment>
<dbReference type="InterPro" id="IPR001279">
    <property type="entry name" value="Metallo-B-lactamas"/>
</dbReference>
<feature type="binding site" evidence="12">
    <location>
        <position position="207"/>
    </location>
    <ligand>
        <name>Zn(2+)</name>
        <dbReference type="ChEBI" id="CHEBI:29105"/>
        <label>1</label>
        <note>catalytic</note>
    </ligand>
</feature>
<evidence type="ECO:0000256" key="10">
    <source>
        <dbReference type="PIRSR" id="PIRSR004803-1"/>
    </source>
</evidence>
<name>A0A6S6SZD9_9BACT</name>
<accession>A0A6S6SZD9</accession>
<dbReference type="Pfam" id="PF22505">
    <property type="entry name" value="RNase_J_b_CASP"/>
    <property type="match status" value="1"/>
</dbReference>
<dbReference type="AlphaFoldDB" id="A0A6S6SZD9"/>
<keyword evidence="7 9" id="KW-0269">Exonuclease</keyword>
<evidence type="ECO:0000256" key="8">
    <source>
        <dbReference type="ARBA" id="ARBA00022884"/>
    </source>
</evidence>
<evidence type="ECO:0000259" key="13">
    <source>
        <dbReference type="SMART" id="SM00849"/>
    </source>
</evidence>
<evidence type="ECO:0000256" key="3">
    <source>
        <dbReference type="ARBA" id="ARBA00022723"/>
    </source>
</evidence>
<feature type="binding site" evidence="12">
    <location>
        <position position="93"/>
    </location>
    <ligand>
        <name>Ca(2+)</name>
        <dbReference type="ChEBI" id="CHEBI:29108"/>
    </ligand>
</feature>
<evidence type="ECO:0000256" key="5">
    <source>
        <dbReference type="ARBA" id="ARBA00022801"/>
    </source>
</evidence>
<dbReference type="GO" id="GO:0005737">
    <property type="term" value="C:cytoplasm"/>
    <property type="evidence" value="ECO:0007669"/>
    <property type="project" value="UniProtKB-SubCell"/>
</dbReference>
<dbReference type="GO" id="GO:0006364">
    <property type="term" value="P:rRNA processing"/>
    <property type="evidence" value="ECO:0007669"/>
    <property type="project" value="UniProtKB-UniRule"/>
</dbReference>
<dbReference type="GO" id="GO:0004534">
    <property type="term" value="F:5'-3' RNA exonuclease activity"/>
    <property type="evidence" value="ECO:0007669"/>
    <property type="project" value="UniProtKB-UniRule"/>
</dbReference>
<feature type="binding site" evidence="12">
    <location>
        <position position="121"/>
    </location>
    <ligand>
        <name>Zn(2+)</name>
        <dbReference type="ChEBI" id="CHEBI:29105"/>
        <label>1</label>
        <note>catalytic</note>
    </ligand>
</feature>
<evidence type="ECO:0000256" key="12">
    <source>
        <dbReference type="PIRSR" id="PIRSR004803-3"/>
    </source>
</evidence>
<dbReference type="InterPro" id="IPR055132">
    <property type="entry name" value="RNase_J_b_CASP"/>
</dbReference>
<keyword evidence="1 9" id="KW-0963">Cytoplasm</keyword>
<feature type="binding site" evidence="11">
    <location>
        <begin position="276"/>
        <end position="278"/>
    </location>
    <ligand>
        <name>substrate</name>
    </ligand>
</feature>
<dbReference type="Gene3D" id="3.10.20.580">
    <property type="match status" value="1"/>
</dbReference>
<dbReference type="PROSITE" id="PS01292">
    <property type="entry name" value="UPF0036"/>
    <property type="match status" value="1"/>
</dbReference>
<evidence type="ECO:0000256" key="6">
    <source>
        <dbReference type="ARBA" id="ARBA00022833"/>
    </source>
</evidence>
<feature type="binding site" evidence="9 11">
    <location>
        <begin position="408"/>
        <end position="412"/>
    </location>
    <ligand>
        <name>substrate</name>
    </ligand>
</feature>
<dbReference type="InterPro" id="IPR004613">
    <property type="entry name" value="RNase_J"/>
</dbReference>
<keyword evidence="9" id="KW-0698">rRNA processing</keyword>
<feature type="binding site" evidence="12">
    <location>
        <position position="118"/>
    </location>
    <ligand>
        <name>Zn(2+)</name>
        <dbReference type="ChEBI" id="CHEBI:29105"/>
        <label>1</label>
        <note>catalytic</note>
    </ligand>
</feature>
<evidence type="ECO:0000256" key="9">
    <source>
        <dbReference type="HAMAP-Rule" id="MF_01491"/>
    </source>
</evidence>
<keyword evidence="5 9" id="KW-0378">Hydrolase</keyword>
<dbReference type="GO" id="GO:0003723">
    <property type="term" value="F:RNA binding"/>
    <property type="evidence" value="ECO:0007669"/>
    <property type="project" value="UniProtKB-UniRule"/>
</dbReference>
<keyword evidence="12" id="KW-0106">Calcium</keyword>
<feature type="binding site" evidence="12">
    <location>
        <position position="116"/>
    </location>
    <ligand>
        <name>Zn(2+)</name>
        <dbReference type="ChEBI" id="CHEBI:29105"/>
        <label>1</label>
        <note>catalytic</note>
    </ligand>
</feature>
<comment type="similarity">
    <text evidence="9">Belongs to the metallo-beta-lactamase superfamily. RNA-metabolizing metallo-beta-lactamase-like family. Bacterial RNase J subfamily.</text>
</comment>
<organism evidence="14">
    <name type="scientific">uncultured Campylobacterales bacterium</name>
    <dbReference type="NCBI Taxonomy" id="352960"/>
    <lineage>
        <taxon>Bacteria</taxon>
        <taxon>Pseudomonadati</taxon>
        <taxon>Campylobacterota</taxon>
        <taxon>Epsilonproteobacteria</taxon>
        <taxon>Campylobacterales</taxon>
        <taxon>environmental samples</taxon>
    </lineage>
</organism>
<dbReference type="PIRSF" id="PIRSF004803">
    <property type="entry name" value="RnjA"/>
    <property type="match status" value="1"/>
</dbReference>
<dbReference type="NCBIfam" id="TIGR00649">
    <property type="entry name" value="MG423"/>
    <property type="match status" value="1"/>
</dbReference>
<proteinExistence type="inferred from homology"/>
<dbReference type="InterPro" id="IPR041636">
    <property type="entry name" value="RNase_J_C"/>
</dbReference>
<evidence type="ECO:0000256" key="4">
    <source>
        <dbReference type="ARBA" id="ARBA00022759"/>
    </source>
</evidence>
<comment type="function">
    <text evidence="9">An RNase that has 5'-3' exonuclease and possibly endonuclease activity. Involved in maturation of rRNA and in some organisms also mRNA maturation and/or decay.</text>
</comment>
<comment type="subcellular location">
    <subcellularLocation>
        <location evidence="9">Cytoplasm</location>
    </subcellularLocation>
</comment>
<keyword evidence="4 9" id="KW-0255">Endonuclease</keyword>
<comment type="cofactor">
    <cofactor evidence="12">
        <name>Zn(2+)</name>
        <dbReference type="ChEBI" id="CHEBI:29105"/>
    </cofactor>
    <text evidence="12">Binds 2 Zn(2+) ions per subunit. It is not clear if Zn(2+) or Mg(2+) is physiologically important.</text>
</comment>
<dbReference type="InterPro" id="IPR030854">
    <property type="entry name" value="RNase_J_bac"/>
</dbReference>
<evidence type="ECO:0000256" key="1">
    <source>
        <dbReference type="ARBA" id="ARBA00022490"/>
    </source>
</evidence>
<dbReference type="EMBL" id="CACVAW010000040">
    <property type="protein sequence ID" value="CAA6809877.1"/>
    <property type="molecule type" value="Genomic_DNA"/>
</dbReference>
<reference evidence="14" key="1">
    <citation type="submission" date="2020-01" db="EMBL/GenBank/DDBJ databases">
        <authorList>
            <person name="Meier V. D."/>
            <person name="Meier V D."/>
        </authorList>
    </citation>
    <scope>NUCLEOTIDE SEQUENCE</scope>
    <source>
        <strain evidence="14">HLG_WM_MAG_12</strain>
    </source>
</reference>
<dbReference type="SMART" id="SM00849">
    <property type="entry name" value="Lactamase_B"/>
    <property type="match status" value="1"/>
</dbReference>
<dbReference type="InterPro" id="IPR036866">
    <property type="entry name" value="RibonucZ/Hydroxyglut_hydro"/>
</dbReference>
<dbReference type="Pfam" id="PF07521">
    <property type="entry name" value="RMMBL"/>
    <property type="match status" value="1"/>
</dbReference>
<evidence type="ECO:0000256" key="2">
    <source>
        <dbReference type="ARBA" id="ARBA00022722"/>
    </source>
</evidence>
<dbReference type="InterPro" id="IPR001587">
    <property type="entry name" value="RNase_J_CS"/>
</dbReference>
<feature type="binding site" evidence="12">
    <location>
        <position position="120"/>
    </location>
    <ligand>
        <name>Zn(2+)</name>
        <dbReference type="ChEBI" id="CHEBI:29105"/>
        <label>1</label>
        <note>catalytic</note>
    </ligand>
</feature>
<protein>
    <recommendedName>
        <fullName evidence="9">Ribonuclease J</fullName>
        <shortName evidence="9">RNase J</shortName>
        <ecNumber evidence="9">3.1.-.-</ecNumber>
    </recommendedName>
</protein>
<dbReference type="PANTHER" id="PTHR43694">
    <property type="entry name" value="RIBONUCLEASE J"/>
    <property type="match status" value="1"/>
</dbReference>
<evidence type="ECO:0000256" key="11">
    <source>
        <dbReference type="PIRSR" id="PIRSR004803-2"/>
    </source>
</evidence>
<dbReference type="InterPro" id="IPR011108">
    <property type="entry name" value="RMMBL"/>
</dbReference>
<keyword evidence="2 9" id="KW-0540">Nuclease</keyword>
<dbReference type="Gene3D" id="3.40.50.10710">
    <property type="entry name" value="Metallo-hydrolase/oxidoreductase"/>
    <property type="match status" value="1"/>
</dbReference>
<feature type="binding site" evidence="12">
    <location>
        <position position="487"/>
    </location>
    <ligand>
        <name>Ca(2+)</name>
        <dbReference type="ChEBI" id="CHEBI:29108"/>
    </ligand>
</feature>
<dbReference type="CDD" id="cd07714">
    <property type="entry name" value="RNaseJ_MBL-fold"/>
    <property type="match status" value="1"/>
</dbReference>
<dbReference type="Pfam" id="PF17770">
    <property type="entry name" value="RNase_J_C"/>
    <property type="match status" value="1"/>
</dbReference>
<sequence length="594" mass="67286">MQNNRYRRNKVNVFQGEWFEKVKKSIQSNEAIHRRTLLSHNKLNTETDIKVKITPIGGLGEIGGNMTVIETDKTAIVIDVGINFPDETMHGVDILIPDFSYLHKIRSKLKAIIITHGHEDHIGALPYLFKEIKIPIYATPLPLGMIAHKFEEHGLSRDVSYFRPISKRKVYDIAGFKIEWIHMTHSIIDCSSLAIDAGSGTIFHTGDFKIDHTPVDGYPTDLGRIAYYAEKGILCLLSDSTNSHKPGSTKSEKSVGPVLDKIFAKTKGRIILSTFSSNVHRLYQAIESAQKYNRKICVIGRSMERNLEIARELNYIKVDKNIFIETHEIEKYTDDNILILTTGSQGEPMSALFRMAINEHRHIKIKKGDQVIISAKAIPGNEGSVSTVLNYLLKAGADVAYQDYPDIHTSGHAAQEEQKLLLRIAKPKFFLPIHGEHNHILKHKQTAVECGVEEKNIYLMDHGETIEVHPKYIKKVGSVKSGKVFIDNRANRRIENKVIYQRQQIASDGLITIIASINERKLLKTPKVESYGLIGDRDIGYFTKEFEGLISLLLANESNKFNNNTDIEREIYKSVKKYMLRKLSKYPTISVTVV</sequence>
<feature type="active site" description="Proton acceptor" evidence="10">
    <location>
        <position position="412"/>
    </location>
</feature>
<evidence type="ECO:0000256" key="7">
    <source>
        <dbReference type="ARBA" id="ARBA00022839"/>
    </source>
</evidence>
<feature type="binding site" evidence="12">
    <location>
        <position position="185"/>
    </location>
    <ligand>
        <name>Zn(2+)</name>
        <dbReference type="ChEBI" id="CHEBI:29105"/>
        <label>1</label>
        <note>catalytic</note>
    </ligand>
</feature>
<dbReference type="SUPFAM" id="SSF56281">
    <property type="entry name" value="Metallo-hydrolase/oxidoreductase"/>
    <property type="match status" value="1"/>
</dbReference>
<dbReference type="Pfam" id="PF00753">
    <property type="entry name" value="Lactamase_B"/>
    <property type="match status" value="1"/>
</dbReference>
<feature type="binding site" evidence="12">
    <location>
        <position position="434"/>
    </location>
    <ligand>
        <name>Zn(2+)</name>
        <dbReference type="ChEBI" id="CHEBI:29105"/>
        <label>1</label>
        <note>catalytic</note>
    </ligand>
</feature>
<evidence type="ECO:0000313" key="14">
    <source>
        <dbReference type="EMBL" id="CAA6809877.1"/>
    </source>
</evidence>